<name>G4ZWC6_PHYSP</name>
<dbReference type="RefSeq" id="XP_009531986.1">
    <property type="nucleotide sequence ID" value="XM_009533691.1"/>
</dbReference>
<proteinExistence type="predicted"/>
<dbReference type="AlphaFoldDB" id="G4ZWC6"/>
<protein>
    <submittedName>
        <fullName evidence="1">Uncharacterized protein</fullName>
    </submittedName>
</protein>
<evidence type="ECO:0000313" key="1">
    <source>
        <dbReference type="EMBL" id="EGZ11653.1"/>
    </source>
</evidence>
<organism evidence="1 2">
    <name type="scientific">Phytophthora sojae (strain P6497)</name>
    <name type="common">Soybean stem and root rot agent</name>
    <name type="synonym">Phytophthora megasperma f. sp. glycines</name>
    <dbReference type="NCBI Taxonomy" id="1094619"/>
    <lineage>
        <taxon>Eukaryota</taxon>
        <taxon>Sar</taxon>
        <taxon>Stramenopiles</taxon>
        <taxon>Oomycota</taxon>
        <taxon>Peronosporomycetes</taxon>
        <taxon>Peronosporales</taxon>
        <taxon>Peronosporaceae</taxon>
        <taxon>Phytophthora</taxon>
    </lineage>
</organism>
<dbReference type="InParanoid" id="G4ZWC6"/>
<feature type="non-terminal residue" evidence="1">
    <location>
        <position position="87"/>
    </location>
</feature>
<keyword evidence="2" id="KW-1185">Reference proteome</keyword>
<dbReference type="Proteomes" id="UP000002640">
    <property type="component" value="Unassembled WGS sequence"/>
</dbReference>
<reference evidence="1 2" key="1">
    <citation type="journal article" date="2006" name="Science">
        <title>Phytophthora genome sequences uncover evolutionary origins and mechanisms of pathogenesis.</title>
        <authorList>
            <person name="Tyler B.M."/>
            <person name="Tripathy S."/>
            <person name="Zhang X."/>
            <person name="Dehal P."/>
            <person name="Jiang R.H."/>
            <person name="Aerts A."/>
            <person name="Arredondo F.D."/>
            <person name="Baxter L."/>
            <person name="Bensasson D."/>
            <person name="Beynon J.L."/>
            <person name="Chapman J."/>
            <person name="Damasceno C.M."/>
            <person name="Dorrance A.E."/>
            <person name="Dou D."/>
            <person name="Dickerman A.W."/>
            <person name="Dubchak I.L."/>
            <person name="Garbelotto M."/>
            <person name="Gijzen M."/>
            <person name="Gordon S.G."/>
            <person name="Govers F."/>
            <person name="Grunwald N.J."/>
            <person name="Huang W."/>
            <person name="Ivors K.L."/>
            <person name="Jones R.W."/>
            <person name="Kamoun S."/>
            <person name="Krampis K."/>
            <person name="Lamour K.H."/>
            <person name="Lee M.K."/>
            <person name="McDonald W.H."/>
            <person name="Medina M."/>
            <person name="Meijer H.J."/>
            <person name="Nordberg E.K."/>
            <person name="Maclean D.J."/>
            <person name="Ospina-Giraldo M.D."/>
            <person name="Morris P.F."/>
            <person name="Phuntumart V."/>
            <person name="Putnam N.H."/>
            <person name="Rash S."/>
            <person name="Rose J.K."/>
            <person name="Sakihama Y."/>
            <person name="Salamov A.A."/>
            <person name="Savidor A."/>
            <person name="Scheuring C.F."/>
            <person name="Smith B.M."/>
            <person name="Sobral B.W."/>
            <person name="Terry A."/>
            <person name="Torto-Alalibo T.A."/>
            <person name="Win J."/>
            <person name="Xu Z."/>
            <person name="Zhang H."/>
            <person name="Grigoriev I.V."/>
            <person name="Rokhsar D.S."/>
            <person name="Boore J.L."/>
        </authorList>
    </citation>
    <scope>NUCLEOTIDE SEQUENCE [LARGE SCALE GENOMIC DNA]</scope>
    <source>
        <strain evidence="1 2">P6497</strain>
    </source>
</reference>
<accession>G4ZWC6</accession>
<gene>
    <name evidence="1" type="ORF">PHYSODRAFT_433491</name>
</gene>
<dbReference type="EMBL" id="JH159157">
    <property type="protein sequence ID" value="EGZ11653.1"/>
    <property type="molecule type" value="Genomic_DNA"/>
</dbReference>
<dbReference type="KEGG" id="psoj:PHYSODRAFT_433491"/>
<evidence type="ECO:0000313" key="2">
    <source>
        <dbReference type="Proteomes" id="UP000002640"/>
    </source>
</evidence>
<sequence>LLTSTRYDAWFHENLRCSQRNFKRIGEVFRPRATLELLQGREHSFEKKMGLLLLYLASSGSMKEAGLVLGISKPYAVYTINEMLRVI</sequence>
<feature type="non-terminal residue" evidence="1">
    <location>
        <position position="1"/>
    </location>
</feature>
<dbReference type="GeneID" id="20652378"/>